<evidence type="ECO:0000256" key="8">
    <source>
        <dbReference type="ARBA" id="ARBA00022824"/>
    </source>
</evidence>
<proteinExistence type="inferred from homology"/>
<organism evidence="15 16">
    <name type="scientific">Magallana gigas</name>
    <name type="common">Pacific oyster</name>
    <name type="synonym">Crassostrea gigas</name>
    <dbReference type="NCBI Taxonomy" id="29159"/>
    <lineage>
        <taxon>Eukaryota</taxon>
        <taxon>Metazoa</taxon>
        <taxon>Spiralia</taxon>
        <taxon>Lophotrochozoa</taxon>
        <taxon>Mollusca</taxon>
        <taxon>Bivalvia</taxon>
        <taxon>Autobranchia</taxon>
        <taxon>Pteriomorphia</taxon>
        <taxon>Ostreida</taxon>
        <taxon>Ostreoidea</taxon>
        <taxon>Ostreidae</taxon>
        <taxon>Magallana</taxon>
    </lineage>
</organism>
<keyword evidence="11" id="KW-0472">Membrane</keyword>
<evidence type="ECO:0000256" key="4">
    <source>
        <dbReference type="ARBA" id="ARBA00012583"/>
    </source>
</evidence>
<evidence type="ECO:0000256" key="12">
    <source>
        <dbReference type="ARBA" id="ARBA00045097"/>
    </source>
</evidence>
<keyword evidence="9" id="KW-0735">Signal-anchor</keyword>
<evidence type="ECO:0000256" key="13">
    <source>
        <dbReference type="ARBA" id="ARBA00070518"/>
    </source>
</evidence>
<keyword evidence="10" id="KW-1133">Transmembrane helix</keyword>
<evidence type="ECO:0000313" key="16">
    <source>
        <dbReference type="Proteomes" id="UP000005408"/>
    </source>
</evidence>
<evidence type="ECO:0000256" key="10">
    <source>
        <dbReference type="ARBA" id="ARBA00022989"/>
    </source>
</evidence>
<comment type="catalytic activity">
    <reaction evidence="12">
        <text>a di-trans,poly-cis-dolichyl phosphate + UDP-alpha-D-glucose = a di-trans,poly-cis-dolichyl beta-D-glucosyl phosphate + UDP</text>
        <dbReference type="Rhea" id="RHEA:15401"/>
        <dbReference type="Rhea" id="RHEA-COMP:19498"/>
        <dbReference type="Rhea" id="RHEA-COMP:19502"/>
        <dbReference type="ChEBI" id="CHEBI:57525"/>
        <dbReference type="ChEBI" id="CHEBI:57683"/>
        <dbReference type="ChEBI" id="CHEBI:58223"/>
        <dbReference type="ChEBI" id="CHEBI:58885"/>
        <dbReference type="EC" id="2.4.1.117"/>
    </reaction>
    <physiologicalReaction direction="left-to-right" evidence="12">
        <dbReference type="Rhea" id="RHEA:15402"/>
    </physiologicalReaction>
</comment>
<evidence type="ECO:0000256" key="3">
    <source>
        <dbReference type="ARBA" id="ARBA00006739"/>
    </source>
</evidence>
<dbReference type="EnsemblMetazoa" id="G27700.1">
    <property type="protein sequence ID" value="G27700.1:cds"/>
    <property type="gene ID" value="G27700"/>
</dbReference>
<dbReference type="SUPFAM" id="SSF53448">
    <property type="entry name" value="Nucleotide-diphospho-sugar transferases"/>
    <property type="match status" value="1"/>
</dbReference>
<evidence type="ECO:0000256" key="6">
    <source>
        <dbReference type="ARBA" id="ARBA00022679"/>
    </source>
</evidence>
<protein>
    <recommendedName>
        <fullName evidence="13">Dolichyl-phosphate beta-glucosyltransferase</fullName>
        <ecNumber evidence="4">2.4.1.117</ecNumber>
    </recommendedName>
</protein>
<evidence type="ECO:0000256" key="2">
    <source>
        <dbReference type="ARBA" id="ARBA00004922"/>
    </source>
</evidence>
<dbReference type="GO" id="GO:0004581">
    <property type="term" value="F:dolichyl-phosphate beta-glucosyltransferase activity"/>
    <property type="evidence" value="ECO:0007669"/>
    <property type="project" value="UniProtKB-EC"/>
</dbReference>
<dbReference type="FunFam" id="3.90.550.10:FF:000068">
    <property type="entry name" value="ALG5, dolichyl-phosphate beta-glucosyltransferase"/>
    <property type="match status" value="1"/>
</dbReference>
<keyword evidence="8" id="KW-0256">Endoplasmic reticulum</keyword>
<evidence type="ECO:0000256" key="11">
    <source>
        <dbReference type="ARBA" id="ARBA00023136"/>
    </source>
</evidence>
<dbReference type="EnsemblMetazoa" id="G27700.3">
    <property type="protein sequence ID" value="G27700.3:cds"/>
    <property type="gene ID" value="G27700"/>
</dbReference>
<comment type="pathway">
    <text evidence="2">Protein modification; protein glycosylation.</text>
</comment>
<dbReference type="EC" id="2.4.1.117" evidence="4"/>
<dbReference type="GO" id="GO:0005789">
    <property type="term" value="C:endoplasmic reticulum membrane"/>
    <property type="evidence" value="ECO:0007669"/>
    <property type="project" value="UniProtKB-SubCell"/>
</dbReference>
<evidence type="ECO:0000256" key="7">
    <source>
        <dbReference type="ARBA" id="ARBA00022692"/>
    </source>
</evidence>
<dbReference type="CDD" id="cd04188">
    <property type="entry name" value="DPG_synthase"/>
    <property type="match status" value="1"/>
</dbReference>
<dbReference type="PANTHER" id="PTHR10859:SF91">
    <property type="entry name" value="DOLICHYL-PHOSPHATE BETA-GLUCOSYLTRANSFERASE"/>
    <property type="match status" value="1"/>
</dbReference>
<dbReference type="PANTHER" id="PTHR10859">
    <property type="entry name" value="GLYCOSYL TRANSFERASE"/>
    <property type="match status" value="1"/>
</dbReference>
<keyword evidence="7" id="KW-0812">Transmembrane</keyword>
<evidence type="ECO:0000259" key="14">
    <source>
        <dbReference type="Pfam" id="PF00535"/>
    </source>
</evidence>
<dbReference type="Gene3D" id="3.90.550.10">
    <property type="entry name" value="Spore Coat Polysaccharide Biosynthesis Protein SpsA, Chain A"/>
    <property type="match status" value="1"/>
</dbReference>
<dbReference type="Proteomes" id="UP000005408">
    <property type="component" value="Unassembled WGS sequence"/>
</dbReference>
<keyword evidence="16" id="KW-1185">Reference proteome</keyword>
<name>A0A8W8LEJ1_MAGGI</name>
<comment type="similarity">
    <text evidence="3">Belongs to the glycosyltransferase 2 family.</text>
</comment>
<evidence type="ECO:0000313" key="15">
    <source>
        <dbReference type="EnsemblMetazoa" id="G27700.3:cds"/>
    </source>
</evidence>
<dbReference type="GO" id="GO:0006487">
    <property type="term" value="P:protein N-linked glycosylation"/>
    <property type="evidence" value="ECO:0007669"/>
    <property type="project" value="TreeGrafter"/>
</dbReference>
<evidence type="ECO:0000256" key="1">
    <source>
        <dbReference type="ARBA" id="ARBA00004389"/>
    </source>
</evidence>
<dbReference type="InterPro" id="IPR035518">
    <property type="entry name" value="DPG_synthase"/>
</dbReference>
<feature type="domain" description="Glycosyltransferase 2-like" evidence="14">
    <location>
        <begin position="106"/>
        <end position="262"/>
    </location>
</feature>
<accession>A0A8W8LEJ1</accession>
<dbReference type="AlphaFoldDB" id="A0A8W8LEJ1"/>
<evidence type="ECO:0000256" key="5">
    <source>
        <dbReference type="ARBA" id="ARBA00022676"/>
    </source>
</evidence>
<keyword evidence="5" id="KW-0328">Glycosyltransferase</keyword>
<dbReference type="InterPro" id="IPR001173">
    <property type="entry name" value="Glyco_trans_2-like"/>
</dbReference>
<evidence type="ECO:0000256" key="9">
    <source>
        <dbReference type="ARBA" id="ARBA00022968"/>
    </source>
</evidence>
<reference evidence="15" key="1">
    <citation type="submission" date="2022-08" db="UniProtKB">
        <authorList>
            <consortium name="EnsemblMetazoa"/>
        </authorList>
    </citation>
    <scope>IDENTIFICATION</scope>
    <source>
        <strain evidence="15">05x7-T-G4-1.051#20</strain>
    </source>
</reference>
<sequence>MLLSLVGVAIFIAVIALIIVAMSTKPYPDLGRYDSEKYFLNEKQEKCLFPSINDPASVELSVIVPAYNEEERCKYSFIHSFIYIFLFIKDYNFNFFVVPMMMDEALEYLEERKKKLKSFTYEVIVVDDGSKDKTTQTAQSYCNKYGSDKIRVLTLAKNRGKGGAIRLGMFSARGRYLLFADADGASKFSDFTKLENEMKNMKKDSSNRAVVCGSRAHLEEESIAQRSFFRTILMKGFHFVVWFLCVRGIKDTQCGFKLLTREAAVLLFSNLHVERWAFDVDMLFLAQYFNIPVGEVAINWTEIEGSKMVPVFSWIQMGKDIILIRLRYFLGAWKITEKSKLE</sequence>
<comment type="subcellular location">
    <subcellularLocation>
        <location evidence="1">Endoplasmic reticulum membrane</location>
        <topology evidence="1">Single-pass membrane protein</topology>
    </subcellularLocation>
</comment>
<dbReference type="InterPro" id="IPR029044">
    <property type="entry name" value="Nucleotide-diphossugar_trans"/>
</dbReference>
<keyword evidence="6" id="KW-0808">Transferase</keyword>
<dbReference type="Pfam" id="PF00535">
    <property type="entry name" value="Glycos_transf_2"/>
    <property type="match status" value="1"/>
</dbReference>